<comment type="subcellular location">
    <subcellularLocation>
        <location evidence="1">Nucleus</location>
    </subcellularLocation>
</comment>
<feature type="compositionally biased region" description="Basic and acidic residues" evidence="8">
    <location>
        <begin position="122"/>
        <end position="131"/>
    </location>
</feature>
<feature type="region of interest" description="Disordered" evidence="8">
    <location>
        <begin position="102"/>
        <end position="242"/>
    </location>
</feature>
<keyword evidence="3" id="KW-0507">mRNA processing</keyword>
<feature type="domain" description="Pinin/SDK/MemA protein" evidence="9">
    <location>
        <begin position="48"/>
        <end position="171"/>
    </location>
</feature>
<comment type="caution">
    <text evidence="10">The sequence shown here is derived from an EMBL/GenBank/DDBJ whole genome shotgun (WGS) entry which is preliminary data.</text>
</comment>
<evidence type="ECO:0000256" key="7">
    <source>
        <dbReference type="ARBA" id="ARBA00023242"/>
    </source>
</evidence>
<feature type="compositionally biased region" description="Basic and acidic residues" evidence="8">
    <location>
        <begin position="160"/>
        <end position="224"/>
    </location>
</feature>
<sequence length="242" mass="27983">MVKSSIVVPSQTTIASSRKRSIDQDRNEGTAVTTEEPKRPRLTLNADGKKRGQRLFGVLLGTLNKFKDDSQQMSEAEKKRQEIQNKLQEKLDVEKRELAETIKAERERKEEQNIALKRRRQREAEEKRDAIRVQQQEHLASFFKTESTPALYYRPNKLTPEMEQRLAEQKENAEKERKLYEERKEARSKEALAEPEVEEKAEPEGEAEVKGDAEANAETLKEETETTTPAELEDTEEDAVKE</sequence>
<evidence type="ECO:0000259" key="9">
    <source>
        <dbReference type="Pfam" id="PF04696"/>
    </source>
</evidence>
<keyword evidence="6" id="KW-0508">mRNA splicing</keyword>
<evidence type="ECO:0000256" key="8">
    <source>
        <dbReference type="SAM" id="MobiDB-lite"/>
    </source>
</evidence>
<comment type="similarity">
    <text evidence="2">Belongs to the pinin family.</text>
</comment>
<evidence type="ECO:0000256" key="2">
    <source>
        <dbReference type="ARBA" id="ARBA00010386"/>
    </source>
</evidence>
<dbReference type="PANTHER" id="PTHR12707:SF0">
    <property type="entry name" value="PININ"/>
    <property type="match status" value="1"/>
</dbReference>
<name>A0A8H7BSH4_9FUNG</name>
<dbReference type="GO" id="GO:0006397">
    <property type="term" value="P:mRNA processing"/>
    <property type="evidence" value="ECO:0007669"/>
    <property type="project" value="UniProtKB-KW"/>
</dbReference>
<proteinExistence type="inferred from homology"/>
<dbReference type="PANTHER" id="PTHR12707">
    <property type="entry name" value="PINN"/>
    <property type="match status" value="1"/>
</dbReference>
<feature type="compositionally biased region" description="Acidic residues" evidence="8">
    <location>
        <begin position="231"/>
        <end position="242"/>
    </location>
</feature>
<dbReference type="GO" id="GO:0071013">
    <property type="term" value="C:catalytic step 2 spliceosome"/>
    <property type="evidence" value="ECO:0007669"/>
    <property type="project" value="TreeGrafter"/>
</dbReference>
<dbReference type="Proteomes" id="UP000605846">
    <property type="component" value="Unassembled WGS sequence"/>
</dbReference>
<feature type="compositionally biased region" description="Basic and acidic residues" evidence="8">
    <location>
        <begin position="102"/>
        <end position="112"/>
    </location>
</feature>
<reference evidence="10" key="1">
    <citation type="submission" date="2020-01" db="EMBL/GenBank/DDBJ databases">
        <title>Genome Sequencing of Three Apophysomyces-Like Fungal Strains Confirms a Novel Fungal Genus in the Mucoromycota with divergent Burkholderia-like Endosymbiotic Bacteria.</title>
        <authorList>
            <person name="Stajich J.E."/>
            <person name="Macias A.M."/>
            <person name="Carter-House D."/>
            <person name="Lovett B."/>
            <person name="Kasson L.R."/>
            <person name="Berry K."/>
            <person name="Grigoriev I."/>
            <person name="Chang Y."/>
            <person name="Spatafora J."/>
            <person name="Kasson M.T."/>
        </authorList>
    </citation>
    <scope>NUCLEOTIDE SEQUENCE</scope>
    <source>
        <strain evidence="10">NRRL A-21654</strain>
    </source>
</reference>
<dbReference type="EMBL" id="JABAYA010000049">
    <property type="protein sequence ID" value="KAF7727819.1"/>
    <property type="molecule type" value="Genomic_DNA"/>
</dbReference>
<feature type="region of interest" description="Disordered" evidence="8">
    <location>
        <begin position="1"/>
        <end position="48"/>
    </location>
</feature>
<evidence type="ECO:0000256" key="3">
    <source>
        <dbReference type="ARBA" id="ARBA00022664"/>
    </source>
</evidence>
<gene>
    <name evidence="10" type="ORF">EC973_007050</name>
</gene>
<dbReference type="InterPro" id="IPR006786">
    <property type="entry name" value="Pinin_SDK_MemA"/>
</dbReference>
<dbReference type="OrthoDB" id="330772at2759"/>
<organism evidence="10 11">
    <name type="scientific">Apophysomyces ossiformis</name>
    <dbReference type="NCBI Taxonomy" id="679940"/>
    <lineage>
        <taxon>Eukaryota</taxon>
        <taxon>Fungi</taxon>
        <taxon>Fungi incertae sedis</taxon>
        <taxon>Mucoromycota</taxon>
        <taxon>Mucoromycotina</taxon>
        <taxon>Mucoromycetes</taxon>
        <taxon>Mucorales</taxon>
        <taxon>Mucorineae</taxon>
        <taxon>Mucoraceae</taxon>
        <taxon>Apophysomyces</taxon>
    </lineage>
</organism>
<evidence type="ECO:0000256" key="5">
    <source>
        <dbReference type="ARBA" id="ARBA00023163"/>
    </source>
</evidence>
<feature type="compositionally biased region" description="Polar residues" evidence="8">
    <location>
        <begin position="7"/>
        <end position="16"/>
    </location>
</feature>
<dbReference type="InterPro" id="IPR039853">
    <property type="entry name" value="Pinin"/>
</dbReference>
<evidence type="ECO:0000256" key="6">
    <source>
        <dbReference type="ARBA" id="ARBA00023187"/>
    </source>
</evidence>
<evidence type="ECO:0000313" key="11">
    <source>
        <dbReference type="Proteomes" id="UP000605846"/>
    </source>
</evidence>
<keyword evidence="11" id="KW-1185">Reference proteome</keyword>
<feature type="compositionally biased region" description="Polar residues" evidence="8">
    <location>
        <begin position="133"/>
        <end position="148"/>
    </location>
</feature>
<evidence type="ECO:0000256" key="4">
    <source>
        <dbReference type="ARBA" id="ARBA00023015"/>
    </source>
</evidence>
<accession>A0A8H7BSH4</accession>
<dbReference type="GO" id="GO:0008380">
    <property type="term" value="P:RNA splicing"/>
    <property type="evidence" value="ECO:0007669"/>
    <property type="project" value="UniProtKB-KW"/>
</dbReference>
<dbReference type="Pfam" id="PF04696">
    <property type="entry name" value="Pinin_SDK_memA"/>
    <property type="match status" value="1"/>
</dbReference>
<evidence type="ECO:0000256" key="1">
    <source>
        <dbReference type="ARBA" id="ARBA00004123"/>
    </source>
</evidence>
<dbReference type="AlphaFoldDB" id="A0A8H7BSH4"/>
<evidence type="ECO:0000313" key="10">
    <source>
        <dbReference type="EMBL" id="KAF7727819.1"/>
    </source>
</evidence>
<keyword evidence="4" id="KW-0805">Transcription regulation</keyword>
<keyword evidence="7" id="KW-0539">Nucleus</keyword>
<protein>
    <recommendedName>
        <fullName evidence="9">Pinin/SDK/MemA protein domain-containing protein</fullName>
    </recommendedName>
</protein>
<keyword evidence="5" id="KW-0804">Transcription</keyword>